<dbReference type="InterPro" id="IPR025662">
    <property type="entry name" value="Sigma_54_int_dom_ATP-bd_1"/>
</dbReference>
<dbReference type="SUPFAM" id="SSF52172">
    <property type="entry name" value="CheY-like"/>
    <property type="match status" value="1"/>
</dbReference>
<dbReference type="Pfam" id="PF02954">
    <property type="entry name" value="HTH_8"/>
    <property type="match status" value="1"/>
</dbReference>
<evidence type="ECO:0000256" key="2">
    <source>
        <dbReference type="ARBA" id="ARBA00022840"/>
    </source>
</evidence>
<keyword evidence="4" id="KW-0238">DNA-binding</keyword>
<dbReference type="EMBL" id="JBHLXP010000011">
    <property type="protein sequence ID" value="MFC0050756.1"/>
    <property type="molecule type" value="Genomic_DNA"/>
</dbReference>
<keyword evidence="11" id="KW-1185">Reference proteome</keyword>
<evidence type="ECO:0000313" key="10">
    <source>
        <dbReference type="EMBL" id="MFC0050756.1"/>
    </source>
</evidence>
<dbReference type="Gene3D" id="1.10.8.60">
    <property type="match status" value="1"/>
</dbReference>
<gene>
    <name evidence="10" type="ORF">ACFFJP_20935</name>
</gene>
<evidence type="ECO:0000256" key="4">
    <source>
        <dbReference type="ARBA" id="ARBA00023125"/>
    </source>
</evidence>
<dbReference type="PANTHER" id="PTHR32071">
    <property type="entry name" value="TRANSCRIPTIONAL REGULATORY PROTEIN"/>
    <property type="match status" value="1"/>
</dbReference>
<evidence type="ECO:0000256" key="5">
    <source>
        <dbReference type="ARBA" id="ARBA00023163"/>
    </source>
</evidence>
<dbReference type="InterPro" id="IPR002078">
    <property type="entry name" value="Sigma_54_int"/>
</dbReference>
<feature type="region of interest" description="Disordered" evidence="7">
    <location>
        <begin position="380"/>
        <end position="404"/>
    </location>
</feature>
<sequence length="449" mass="49723">MQSPARILVADDDADIILALELLLQQAGYQVLTASTPAQVLQFAAIKPDLVLLDMNFCSDTTSGHDGLQLLPALKQLELSVILMTAWASIDLAVQAMQQGADYFLQKPWHNSTLLQLIADRLELRRLRQRQWQQQQLAQQERSAWVAHSEVMQRLEKQLSRIAGSDANVLILGESGVGKSALAARIHQLSARHSGAFVSVNMAAIPQQLFEAELFGHEKGAFTDAKHKRTGRFALADGGTLFLDEIGCLPAELQPKLLRVLETGWFEPVGASKSQRSDARIISATNSELSSDQFRSDLLFRLNTLVIEIPPLRARPQDIPALVQQLLPALCRKHHRPQLQLSPSAWQQLQDYAWPGNVRELQHVLERAVVLAEQTELHSSDLALQPSPPQPPSDQATPLAPMGLPPFDLQWHQQQLINAALQAAEGQQAEAARLLGISRFALARRLEKS</sequence>
<evidence type="ECO:0000256" key="3">
    <source>
        <dbReference type="ARBA" id="ARBA00023015"/>
    </source>
</evidence>
<dbReference type="InterPro" id="IPR003593">
    <property type="entry name" value="AAA+_ATPase"/>
</dbReference>
<dbReference type="SUPFAM" id="SSF46689">
    <property type="entry name" value="Homeodomain-like"/>
    <property type="match status" value="1"/>
</dbReference>
<organism evidence="10 11">
    <name type="scientific">Rheinheimera tilapiae</name>
    <dbReference type="NCBI Taxonomy" id="875043"/>
    <lineage>
        <taxon>Bacteria</taxon>
        <taxon>Pseudomonadati</taxon>
        <taxon>Pseudomonadota</taxon>
        <taxon>Gammaproteobacteria</taxon>
        <taxon>Chromatiales</taxon>
        <taxon>Chromatiaceae</taxon>
        <taxon>Rheinheimera</taxon>
    </lineage>
</organism>
<feature type="modified residue" description="4-aspartylphosphate" evidence="6">
    <location>
        <position position="54"/>
    </location>
</feature>
<keyword evidence="5" id="KW-0804">Transcription</keyword>
<dbReference type="PRINTS" id="PR01590">
    <property type="entry name" value="HTHFIS"/>
</dbReference>
<feature type="domain" description="Response regulatory" evidence="9">
    <location>
        <begin position="6"/>
        <end position="122"/>
    </location>
</feature>
<dbReference type="PROSITE" id="PS00675">
    <property type="entry name" value="SIGMA54_INTERACT_1"/>
    <property type="match status" value="1"/>
</dbReference>
<dbReference type="PROSITE" id="PS00688">
    <property type="entry name" value="SIGMA54_INTERACT_3"/>
    <property type="match status" value="1"/>
</dbReference>
<name>A0ABV6BIR8_9GAMM</name>
<dbReference type="InterPro" id="IPR027417">
    <property type="entry name" value="P-loop_NTPase"/>
</dbReference>
<dbReference type="RefSeq" id="WP_377248959.1">
    <property type="nucleotide sequence ID" value="NZ_JBHLXP010000011.1"/>
</dbReference>
<keyword evidence="2" id="KW-0067">ATP-binding</keyword>
<dbReference type="Gene3D" id="3.40.50.2300">
    <property type="match status" value="1"/>
</dbReference>
<dbReference type="CDD" id="cd00009">
    <property type="entry name" value="AAA"/>
    <property type="match status" value="1"/>
</dbReference>
<dbReference type="Gene3D" id="3.40.50.300">
    <property type="entry name" value="P-loop containing nucleotide triphosphate hydrolases"/>
    <property type="match status" value="1"/>
</dbReference>
<reference evidence="10 11" key="1">
    <citation type="submission" date="2024-09" db="EMBL/GenBank/DDBJ databases">
        <authorList>
            <person name="Sun Q."/>
            <person name="Mori K."/>
        </authorList>
    </citation>
    <scope>NUCLEOTIDE SEQUENCE [LARGE SCALE GENOMIC DNA]</scope>
    <source>
        <strain evidence="10 11">KCTC 23315</strain>
    </source>
</reference>
<dbReference type="Pfam" id="PF25601">
    <property type="entry name" value="AAA_lid_14"/>
    <property type="match status" value="1"/>
</dbReference>
<dbReference type="InterPro" id="IPR011006">
    <property type="entry name" value="CheY-like_superfamily"/>
</dbReference>
<dbReference type="Pfam" id="PF00158">
    <property type="entry name" value="Sigma54_activat"/>
    <property type="match status" value="1"/>
</dbReference>
<dbReference type="Gene3D" id="1.10.10.60">
    <property type="entry name" value="Homeodomain-like"/>
    <property type="match status" value="1"/>
</dbReference>
<dbReference type="SMART" id="SM00448">
    <property type="entry name" value="REC"/>
    <property type="match status" value="1"/>
</dbReference>
<evidence type="ECO:0000256" key="1">
    <source>
        <dbReference type="ARBA" id="ARBA00022741"/>
    </source>
</evidence>
<proteinExistence type="predicted"/>
<dbReference type="InterPro" id="IPR025944">
    <property type="entry name" value="Sigma_54_int_dom_CS"/>
</dbReference>
<dbReference type="PANTHER" id="PTHR32071:SF57">
    <property type="entry name" value="C4-DICARBOXYLATE TRANSPORT TRANSCRIPTIONAL REGULATORY PROTEIN DCTD"/>
    <property type="match status" value="1"/>
</dbReference>
<evidence type="ECO:0000259" key="9">
    <source>
        <dbReference type="PROSITE" id="PS50110"/>
    </source>
</evidence>
<protein>
    <submittedName>
        <fullName evidence="10">Sigma-54-dependent transcriptional regulator</fullName>
    </submittedName>
</protein>
<evidence type="ECO:0000256" key="7">
    <source>
        <dbReference type="SAM" id="MobiDB-lite"/>
    </source>
</evidence>
<dbReference type="InterPro" id="IPR058031">
    <property type="entry name" value="AAA_lid_NorR"/>
</dbReference>
<dbReference type="PROSITE" id="PS50110">
    <property type="entry name" value="RESPONSE_REGULATORY"/>
    <property type="match status" value="1"/>
</dbReference>
<evidence type="ECO:0000259" key="8">
    <source>
        <dbReference type="PROSITE" id="PS50045"/>
    </source>
</evidence>
<keyword evidence="6" id="KW-0597">Phosphoprotein</keyword>
<dbReference type="PROSITE" id="PS00676">
    <property type="entry name" value="SIGMA54_INTERACT_2"/>
    <property type="match status" value="1"/>
</dbReference>
<dbReference type="InterPro" id="IPR009057">
    <property type="entry name" value="Homeodomain-like_sf"/>
</dbReference>
<comment type="caution">
    <text evidence="10">The sequence shown here is derived from an EMBL/GenBank/DDBJ whole genome shotgun (WGS) entry which is preliminary data.</text>
</comment>
<dbReference type="SUPFAM" id="SSF52540">
    <property type="entry name" value="P-loop containing nucleoside triphosphate hydrolases"/>
    <property type="match status" value="1"/>
</dbReference>
<dbReference type="CDD" id="cd00156">
    <property type="entry name" value="REC"/>
    <property type="match status" value="1"/>
</dbReference>
<dbReference type="InterPro" id="IPR025943">
    <property type="entry name" value="Sigma_54_int_dom_ATP-bd_2"/>
</dbReference>
<dbReference type="SMART" id="SM00382">
    <property type="entry name" value="AAA"/>
    <property type="match status" value="1"/>
</dbReference>
<dbReference type="Proteomes" id="UP001589813">
    <property type="component" value="Unassembled WGS sequence"/>
</dbReference>
<keyword evidence="3" id="KW-0805">Transcription regulation</keyword>
<feature type="domain" description="Sigma-54 factor interaction" evidence="8">
    <location>
        <begin position="145"/>
        <end position="370"/>
    </location>
</feature>
<accession>A0ABV6BIR8</accession>
<evidence type="ECO:0000313" key="11">
    <source>
        <dbReference type="Proteomes" id="UP001589813"/>
    </source>
</evidence>
<keyword evidence="1" id="KW-0547">Nucleotide-binding</keyword>
<dbReference type="InterPro" id="IPR001789">
    <property type="entry name" value="Sig_transdc_resp-reg_receiver"/>
</dbReference>
<evidence type="ECO:0000256" key="6">
    <source>
        <dbReference type="PROSITE-ProRule" id="PRU00169"/>
    </source>
</evidence>
<dbReference type="PROSITE" id="PS50045">
    <property type="entry name" value="SIGMA54_INTERACT_4"/>
    <property type="match status" value="1"/>
</dbReference>
<dbReference type="Pfam" id="PF00072">
    <property type="entry name" value="Response_reg"/>
    <property type="match status" value="1"/>
</dbReference>
<dbReference type="InterPro" id="IPR002197">
    <property type="entry name" value="HTH_Fis"/>
</dbReference>